<feature type="transmembrane region" description="Helical" evidence="8">
    <location>
        <begin position="23"/>
        <end position="44"/>
    </location>
</feature>
<dbReference type="GO" id="GO:0005886">
    <property type="term" value="C:plasma membrane"/>
    <property type="evidence" value="ECO:0007669"/>
    <property type="project" value="UniProtKB-SubCell"/>
</dbReference>
<feature type="transmembrane region" description="Helical" evidence="8">
    <location>
        <begin position="51"/>
        <end position="78"/>
    </location>
</feature>
<keyword evidence="3 8" id="KW-0813">Transport</keyword>
<evidence type="ECO:0000256" key="1">
    <source>
        <dbReference type="ARBA" id="ARBA00004651"/>
    </source>
</evidence>
<feature type="transmembrane region" description="Helical" evidence="8">
    <location>
        <begin position="179"/>
        <end position="198"/>
    </location>
</feature>
<dbReference type="PANTHER" id="PTHR30177:SF28">
    <property type="entry name" value="CHOLINE TRANSPORT SYSTEM PERMEASE PROTEIN OPUBB"/>
    <property type="match status" value="1"/>
</dbReference>
<keyword evidence="5" id="KW-0029">Amino-acid transport</keyword>
<dbReference type="GO" id="GO:0031460">
    <property type="term" value="P:glycine betaine transport"/>
    <property type="evidence" value="ECO:0007669"/>
    <property type="project" value="TreeGrafter"/>
</dbReference>
<evidence type="ECO:0000256" key="2">
    <source>
        <dbReference type="ARBA" id="ARBA00007069"/>
    </source>
</evidence>
<keyword evidence="7 8" id="KW-0472">Membrane</keyword>
<evidence type="ECO:0000256" key="4">
    <source>
        <dbReference type="ARBA" id="ARBA00022692"/>
    </source>
</evidence>
<comment type="subcellular location">
    <subcellularLocation>
        <location evidence="1 8">Cell membrane</location>
        <topology evidence="1 8">Multi-pass membrane protein</topology>
    </subcellularLocation>
</comment>
<dbReference type="OrthoDB" id="9801163at2"/>
<feature type="transmembrane region" description="Helical" evidence="8">
    <location>
        <begin position="84"/>
        <end position="112"/>
    </location>
</feature>
<dbReference type="GO" id="GO:0055085">
    <property type="term" value="P:transmembrane transport"/>
    <property type="evidence" value="ECO:0007669"/>
    <property type="project" value="InterPro"/>
</dbReference>
<evidence type="ECO:0000256" key="7">
    <source>
        <dbReference type="ARBA" id="ARBA00023136"/>
    </source>
</evidence>
<comment type="similarity">
    <text evidence="2">Belongs to the binding-protein-dependent transport system permease family. CysTW subfamily.</text>
</comment>
<accession>A0A3D8PZ10</accession>
<evidence type="ECO:0000256" key="6">
    <source>
        <dbReference type="ARBA" id="ARBA00022989"/>
    </source>
</evidence>
<dbReference type="Proteomes" id="UP000257143">
    <property type="component" value="Unassembled WGS sequence"/>
</dbReference>
<evidence type="ECO:0000259" key="9">
    <source>
        <dbReference type="PROSITE" id="PS50928"/>
    </source>
</evidence>
<organism evidence="10 11">
    <name type="scientific">Oceanobacillus arenosus</name>
    <dbReference type="NCBI Taxonomy" id="1229153"/>
    <lineage>
        <taxon>Bacteria</taxon>
        <taxon>Bacillati</taxon>
        <taxon>Bacillota</taxon>
        <taxon>Bacilli</taxon>
        <taxon>Bacillales</taxon>
        <taxon>Bacillaceae</taxon>
        <taxon>Oceanobacillus</taxon>
    </lineage>
</organism>
<protein>
    <submittedName>
        <fullName evidence="10">Choline ABC transporter permease</fullName>
    </submittedName>
</protein>
<feature type="domain" description="ABC transmembrane type-1" evidence="9">
    <location>
        <begin position="19"/>
        <end position="198"/>
    </location>
</feature>
<dbReference type="EMBL" id="PIOC01000011">
    <property type="protein sequence ID" value="RDW19995.1"/>
    <property type="molecule type" value="Genomic_DNA"/>
</dbReference>
<dbReference type="PROSITE" id="PS50928">
    <property type="entry name" value="ABC_TM1"/>
    <property type="match status" value="1"/>
</dbReference>
<dbReference type="InterPro" id="IPR035906">
    <property type="entry name" value="MetI-like_sf"/>
</dbReference>
<evidence type="ECO:0000313" key="10">
    <source>
        <dbReference type="EMBL" id="RDW19995.1"/>
    </source>
</evidence>
<evidence type="ECO:0000313" key="11">
    <source>
        <dbReference type="Proteomes" id="UP000257143"/>
    </source>
</evidence>
<evidence type="ECO:0000256" key="8">
    <source>
        <dbReference type="RuleBase" id="RU363032"/>
    </source>
</evidence>
<proteinExistence type="inferred from homology"/>
<dbReference type="Gene3D" id="1.10.3720.10">
    <property type="entry name" value="MetI-like"/>
    <property type="match status" value="1"/>
</dbReference>
<dbReference type="Pfam" id="PF00528">
    <property type="entry name" value="BPD_transp_1"/>
    <property type="match status" value="1"/>
</dbReference>
<reference evidence="11" key="1">
    <citation type="submission" date="2017-11" db="EMBL/GenBank/DDBJ databases">
        <authorList>
            <person name="Zhu W."/>
        </authorList>
    </citation>
    <scope>NUCLEOTIDE SEQUENCE [LARGE SCALE GENOMIC DNA]</scope>
    <source>
        <strain evidence="11">CAU 1183</strain>
    </source>
</reference>
<dbReference type="PANTHER" id="PTHR30177">
    <property type="entry name" value="GLYCINE BETAINE/L-PROLINE TRANSPORT SYSTEM PERMEASE PROTEIN PROW"/>
    <property type="match status" value="1"/>
</dbReference>
<dbReference type="CDD" id="cd06261">
    <property type="entry name" value="TM_PBP2"/>
    <property type="match status" value="1"/>
</dbReference>
<comment type="caution">
    <text evidence="10">The sequence shown here is derived from an EMBL/GenBank/DDBJ whole genome shotgun (WGS) entry which is preliminary data.</text>
</comment>
<evidence type="ECO:0000256" key="3">
    <source>
        <dbReference type="ARBA" id="ARBA00022448"/>
    </source>
</evidence>
<dbReference type="InterPro" id="IPR000515">
    <property type="entry name" value="MetI-like"/>
</dbReference>
<dbReference type="GO" id="GO:0006865">
    <property type="term" value="P:amino acid transport"/>
    <property type="evidence" value="ECO:0007669"/>
    <property type="project" value="UniProtKB-KW"/>
</dbReference>
<feature type="transmembrane region" description="Helical" evidence="8">
    <location>
        <begin position="133"/>
        <end position="159"/>
    </location>
</feature>
<dbReference type="FunFam" id="1.10.3720.10:FF:000001">
    <property type="entry name" value="Glycine betaine ABC transporter, permease"/>
    <property type="match status" value="1"/>
</dbReference>
<keyword evidence="11" id="KW-1185">Reference proteome</keyword>
<keyword evidence="6 8" id="KW-1133">Transmembrane helix</keyword>
<gene>
    <name evidence="10" type="ORF">CWR48_06710</name>
</gene>
<dbReference type="InterPro" id="IPR051204">
    <property type="entry name" value="ABC_transp_perm/SBD"/>
</dbReference>
<evidence type="ECO:0000256" key="5">
    <source>
        <dbReference type="ARBA" id="ARBA00022970"/>
    </source>
</evidence>
<name>A0A3D8PZ10_9BACI</name>
<dbReference type="RefSeq" id="WP_115772483.1">
    <property type="nucleotide sequence ID" value="NZ_PIOC01000011.1"/>
</dbReference>
<dbReference type="AlphaFoldDB" id="A0A3D8PZ10"/>
<sequence length="217" mass="23242">MDTMISFLSENGMDLLVKTWEHLYISLAAAGLGVIVAVPLGIALTRIKRIAGFIMGILSIIQTIPSFAILVLFIPILGIGKVPAIVALFIYSLLPILRNTYIGISGVSNNLLEVGKGMGMTNWERIVQVELPLAVPVIMAGIRLSTVYLIGWATLASYIGAGGLGDYIFSGLNLYQTEFILAGAIPVTILALLTDLLLGKVEDWVTPTGMKKLKVNA</sequence>
<dbReference type="SUPFAM" id="SSF161098">
    <property type="entry name" value="MetI-like"/>
    <property type="match status" value="1"/>
</dbReference>
<keyword evidence="4 8" id="KW-0812">Transmembrane</keyword>